<dbReference type="Gene3D" id="3.10.129.10">
    <property type="entry name" value="Hotdog Thioesterase"/>
    <property type="match status" value="1"/>
</dbReference>
<dbReference type="InterPro" id="IPR054485">
    <property type="entry name" value="FlK-like_dom"/>
</dbReference>
<reference evidence="2" key="1">
    <citation type="submission" date="2020-11" db="EMBL/GenBank/DDBJ databases">
        <title>Isolation and identification of active actinomycetes.</title>
        <authorList>
            <person name="Yu B."/>
        </authorList>
    </citation>
    <scope>NUCLEOTIDE SEQUENCE</scope>
    <source>
        <strain evidence="2">NEAU-YB345</strain>
    </source>
</reference>
<evidence type="ECO:0000259" key="1">
    <source>
        <dbReference type="Pfam" id="PF22636"/>
    </source>
</evidence>
<evidence type="ECO:0000313" key="3">
    <source>
        <dbReference type="Proteomes" id="UP000657385"/>
    </source>
</evidence>
<dbReference type="InterPro" id="IPR029069">
    <property type="entry name" value="HotDog_dom_sf"/>
</dbReference>
<dbReference type="PANTHER" id="PTHR36934:SF1">
    <property type="entry name" value="THIOESTERASE DOMAIN-CONTAINING PROTEIN"/>
    <property type="match status" value="1"/>
</dbReference>
<organism evidence="2 3">
    <name type="scientific">Streptacidiphilus fuscans</name>
    <dbReference type="NCBI Taxonomy" id="2789292"/>
    <lineage>
        <taxon>Bacteria</taxon>
        <taxon>Bacillati</taxon>
        <taxon>Actinomycetota</taxon>
        <taxon>Actinomycetes</taxon>
        <taxon>Kitasatosporales</taxon>
        <taxon>Streptomycetaceae</taxon>
        <taxon>Streptacidiphilus</taxon>
    </lineage>
</organism>
<dbReference type="Pfam" id="PF22636">
    <property type="entry name" value="FlK"/>
    <property type="match status" value="1"/>
</dbReference>
<accession>A0A931B4I1</accession>
<proteinExistence type="predicted"/>
<dbReference type="Proteomes" id="UP000657385">
    <property type="component" value="Unassembled WGS sequence"/>
</dbReference>
<keyword evidence="3" id="KW-1185">Reference proteome</keyword>
<gene>
    <name evidence="2" type="ORF">I2501_12385</name>
</gene>
<dbReference type="InterPro" id="IPR025540">
    <property type="entry name" value="FlK"/>
</dbReference>
<dbReference type="SUPFAM" id="SSF54637">
    <property type="entry name" value="Thioesterase/thiol ester dehydrase-isomerase"/>
    <property type="match status" value="1"/>
</dbReference>
<feature type="domain" description="Fluoroacetyl-CoA-specific thioesterase-like" evidence="1">
    <location>
        <begin position="5"/>
        <end position="110"/>
    </location>
</feature>
<protein>
    <submittedName>
        <fullName evidence="2">Thioesterase</fullName>
    </submittedName>
</protein>
<sequence length="114" mass="12090">MRHQVTDADTAIALGSGDVPVLGTPRLIAWLEAATVEAAAPFLAEGQTSVGTAIRVEHVRATRVGDHVEVSAFAPLEAEGRRLTFLVKAVDGTDTLVASGEIDRVLVDRERFLA</sequence>
<name>A0A931B4I1_9ACTN</name>
<comment type="caution">
    <text evidence="2">The sequence shown here is derived from an EMBL/GenBank/DDBJ whole genome shotgun (WGS) entry which is preliminary data.</text>
</comment>
<dbReference type="AlphaFoldDB" id="A0A931B4I1"/>
<evidence type="ECO:0000313" key="2">
    <source>
        <dbReference type="EMBL" id="MBF9068821.1"/>
    </source>
</evidence>
<dbReference type="RefSeq" id="WP_196193965.1">
    <property type="nucleotide sequence ID" value="NZ_JADPRT010000004.1"/>
</dbReference>
<dbReference type="PANTHER" id="PTHR36934">
    <property type="entry name" value="BLR0278 PROTEIN"/>
    <property type="match status" value="1"/>
</dbReference>
<dbReference type="EMBL" id="JADPRT010000004">
    <property type="protein sequence ID" value="MBF9068821.1"/>
    <property type="molecule type" value="Genomic_DNA"/>
</dbReference>